<comment type="caution">
    <text evidence="1">The sequence shown here is derived from an EMBL/GenBank/DDBJ whole genome shotgun (WGS) entry which is preliminary data.</text>
</comment>
<gene>
    <name evidence="1" type="ORF">EYF80_034639</name>
</gene>
<dbReference type="AlphaFoldDB" id="A0A4Z2GRA1"/>
<evidence type="ECO:0000313" key="1">
    <source>
        <dbReference type="EMBL" id="TNN55194.1"/>
    </source>
</evidence>
<reference evidence="1 2" key="1">
    <citation type="submission" date="2019-03" db="EMBL/GenBank/DDBJ databases">
        <title>First draft genome of Liparis tanakae, snailfish: a comprehensive survey of snailfish specific genes.</title>
        <authorList>
            <person name="Kim W."/>
            <person name="Song I."/>
            <person name="Jeong J.-H."/>
            <person name="Kim D."/>
            <person name="Kim S."/>
            <person name="Ryu S."/>
            <person name="Song J.Y."/>
            <person name="Lee S.K."/>
        </authorList>
    </citation>
    <scope>NUCLEOTIDE SEQUENCE [LARGE SCALE GENOMIC DNA]</scope>
    <source>
        <tissue evidence="1">Muscle</tissue>
    </source>
</reference>
<dbReference type="Proteomes" id="UP000314294">
    <property type="component" value="Unassembled WGS sequence"/>
</dbReference>
<evidence type="ECO:0000313" key="2">
    <source>
        <dbReference type="Proteomes" id="UP000314294"/>
    </source>
</evidence>
<accession>A0A4Z2GRA1</accession>
<proteinExistence type="predicted"/>
<protein>
    <submittedName>
        <fullName evidence="1">Uncharacterized protein</fullName>
    </submittedName>
</protein>
<name>A0A4Z2GRA1_9TELE</name>
<sequence length="107" mass="10746">MKDGDTNSIGKTQVSSLRAAAALHRGAIRPTAGVGAGQRAAVTDHNTQSGAGLGVAAQSRTQALSHTAATVTCPLDAGLEIIKSATLGELLGMSTPQGPTLQDRLND</sequence>
<keyword evidence="2" id="KW-1185">Reference proteome</keyword>
<dbReference type="EMBL" id="SRLO01000463">
    <property type="protein sequence ID" value="TNN55194.1"/>
    <property type="molecule type" value="Genomic_DNA"/>
</dbReference>
<organism evidence="1 2">
    <name type="scientific">Liparis tanakae</name>
    <name type="common">Tanaka's snailfish</name>
    <dbReference type="NCBI Taxonomy" id="230148"/>
    <lineage>
        <taxon>Eukaryota</taxon>
        <taxon>Metazoa</taxon>
        <taxon>Chordata</taxon>
        <taxon>Craniata</taxon>
        <taxon>Vertebrata</taxon>
        <taxon>Euteleostomi</taxon>
        <taxon>Actinopterygii</taxon>
        <taxon>Neopterygii</taxon>
        <taxon>Teleostei</taxon>
        <taxon>Neoteleostei</taxon>
        <taxon>Acanthomorphata</taxon>
        <taxon>Eupercaria</taxon>
        <taxon>Perciformes</taxon>
        <taxon>Cottioidei</taxon>
        <taxon>Cottales</taxon>
        <taxon>Liparidae</taxon>
        <taxon>Liparis</taxon>
    </lineage>
</organism>